<dbReference type="CDD" id="cd05483">
    <property type="entry name" value="retropepsin_like_bacteria"/>
    <property type="match status" value="1"/>
</dbReference>
<keyword evidence="1" id="KW-1133">Transmembrane helix</keyword>
<evidence type="ECO:0000313" key="2">
    <source>
        <dbReference type="EMBL" id="AMY69728.1"/>
    </source>
</evidence>
<evidence type="ECO:0000256" key="1">
    <source>
        <dbReference type="SAM" id="Phobius"/>
    </source>
</evidence>
<dbReference type="GO" id="GO:0006508">
    <property type="term" value="P:proteolysis"/>
    <property type="evidence" value="ECO:0007669"/>
    <property type="project" value="InterPro"/>
</dbReference>
<feature type="transmembrane region" description="Helical" evidence="1">
    <location>
        <begin position="38"/>
        <end position="55"/>
    </location>
</feature>
<dbReference type="SUPFAM" id="SSF50630">
    <property type="entry name" value="Acid proteases"/>
    <property type="match status" value="1"/>
</dbReference>
<proteinExistence type="predicted"/>
<dbReference type="EMBL" id="CP012661">
    <property type="protein sequence ID" value="AMY69728.1"/>
    <property type="molecule type" value="Genomic_DNA"/>
</dbReference>
<dbReference type="NCBIfam" id="TIGR02281">
    <property type="entry name" value="clan_AA_DTGA"/>
    <property type="match status" value="1"/>
</dbReference>
<dbReference type="InterPro" id="IPR021109">
    <property type="entry name" value="Peptidase_aspartic_dom_sf"/>
</dbReference>
<reference evidence="2 3" key="1">
    <citation type="submission" date="2015-09" db="EMBL/GenBank/DDBJ databases">
        <title>Complete genome sequence of Defluviimonas alba cai42t isolated from an oilfield in Xinjiang.</title>
        <authorList>
            <person name="Geng S."/>
            <person name="Pan X."/>
            <person name="Wu X."/>
        </authorList>
    </citation>
    <scope>NUCLEOTIDE SEQUENCE [LARGE SCALE GENOMIC DNA]</scope>
    <source>
        <strain evidence="3">cai42</strain>
    </source>
</reference>
<dbReference type="Pfam" id="PF13975">
    <property type="entry name" value="gag-asp_proteas"/>
    <property type="match status" value="1"/>
</dbReference>
<dbReference type="KEGG" id="daa:AKL17_2483"/>
<dbReference type="RefSeq" id="WP_066813656.1">
    <property type="nucleotide sequence ID" value="NZ_CP012661.1"/>
</dbReference>
<dbReference type="Gene3D" id="2.40.70.10">
    <property type="entry name" value="Acid Proteases"/>
    <property type="match status" value="1"/>
</dbReference>
<dbReference type="AlphaFoldDB" id="A0A159Z5N5"/>
<gene>
    <name evidence="2" type="ORF">AKL17_2483</name>
</gene>
<evidence type="ECO:0000313" key="3">
    <source>
        <dbReference type="Proteomes" id="UP000076128"/>
    </source>
</evidence>
<dbReference type="InterPro" id="IPR001969">
    <property type="entry name" value="Aspartic_peptidase_AS"/>
</dbReference>
<protein>
    <recommendedName>
        <fullName evidence="4">Aspartyl protease family protein</fullName>
    </recommendedName>
</protein>
<sequence>MTGDDYARLIYLGLLALVVGGSVFLAARRNAARMASQAAIWVLIFLGVIAARGLWNDISHEVIPRQSAFEEGARVEVPVSRDGHYHLTLELNGVPVRFVVDTGASDMVLSRADAARIGINPETLAYVGTAMTANGRVATAPVRIGSVGLGGVEDRNVRATVTDGGLEESLLGMGYLSRFSSLEIRRDKLVLTR</sequence>
<dbReference type="PROSITE" id="PS00141">
    <property type="entry name" value="ASP_PROTEASE"/>
    <property type="match status" value="1"/>
</dbReference>
<dbReference type="PATRIC" id="fig|1335048.3.peg.2589"/>
<organism evidence="2 3">
    <name type="scientific">Frigidibacter mobilis</name>
    <dbReference type="NCBI Taxonomy" id="1335048"/>
    <lineage>
        <taxon>Bacteria</taxon>
        <taxon>Pseudomonadati</taxon>
        <taxon>Pseudomonadota</taxon>
        <taxon>Alphaproteobacteria</taxon>
        <taxon>Rhodobacterales</taxon>
        <taxon>Paracoccaceae</taxon>
        <taxon>Frigidibacter</taxon>
    </lineage>
</organism>
<dbReference type="STRING" id="1335048.AKL17_2483"/>
<dbReference type="OrthoDB" id="7595324at2"/>
<feature type="transmembrane region" description="Helical" evidence="1">
    <location>
        <begin position="6"/>
        <end position="26"/>
    </location>
</feature>
<keyword evidence="3" id="KW-1185">Reference proteome</keyword>
<dbReference type="GO" id="GO:0004190">
    <property type="term" value="F:aspartic-type endopeptidase activity"/>
    <property type="evidence" value="ECO:0007669"/>
    <property type="project" value="InterPro"/>
</dbReference>
<dbReference type="InterPro" id="IPR011969">
    <property type="entry name" value="Clan_AA_Asp_peptidase_C"/>
</dbReference>
<accession>A0A159Z5N5</accession>
<evidence type="ECO:0008006" key="4">
    <source>
        <dbReference type="Google" id="ProtNLM"/>
    </source>
</evidence>
<keyword evidence="1" id="KW-0812">Transmembrane</keyword>
<keyword evidence="1" id="KW-0472">Membrane</keyword>
<dbReference type="Proteomes" id="UP000076128">
    <property type="component" value="Chromosome"/>
</dbReference>
<name>A0A159Z5N5_9RHOB</name>
<dbReference type="InterPro" id="IPR034122">
    <property type="entry name" value="Retropepsin-like_bacterial"/>
</dbReference>